<protein>
    <submittedName>
        <fullName evidence="1">Uncharacterized protein</fullName>
    </submittedName>
</protein>
<evidence type="ECO:0000313" key="2">
    <source>
        <dbReference type="Proteomes" id="UP000542674"/>
    </source>
</evidence>
<sequence>MTDTPRPVQDYQIEAWLGDDHGLDDERLARLRDEADRIAATWPDPDNEDERTAALTAAYRVLLGEDDLVETLAAERTRARRAEIEALAALRQVAVMTVRVGVRGRHNPDSPGAFARRAGVERSTVLGWLEAN</sequence>
<name>A0A7W7SZJ1_9PSEU</name>
<accession>A0A7W7SZJ1</accession>
<organism evidence="1 2">
    <name type="scientific">Saccharothrix violaceirubra</name>
    <dbReference type="NCBI Taxonomy" id="413306"/>
    <lineage>
        <taxon>Bacteria</taxon>
        <taxon>Bacillati</taxon>
        <taxon>Actinomycetota</taxon>
        <taxon>Actinomycetes</taxon>
        <taxon>Pseudonocardiales</taxon>
        <taxon>Pseudonocardiaceae</taxon>
        <taxon>Saccharothrix</taxon>
    </lineage>
</organism>
<dbReference type="EMBL" id="JACHJS010000001">
    <property type="protein sequence ID" value="MBB4963779.1"/>
    <property type="molecule type" value="Genomic_DNA"/>
</dbReference>
<reference evidence="1 2" key="1">
    <citation type="submission" date="2020-08" db="EMBL/GenBank/DDBJ databases">
        <title>Sequencing the genomes of 1000 actinobacteria strains.</title>
        <authorList>
            <person name="Klenk H.-P."/>
        </authorList>
    </citation>
    <scope>NUCLEOTIDE SEQUENCE [LARGE SCALE GENOMIC DNA]</scope>
    <source>
        <strain evidence="1 2">DSM 45084</strain>
    </source>
</reference>
<keyword evidence="2" id="KW-1185">Reference proteome</keyword>
<dbReference type="AlphaFoldDB" id="A0A7W7SZJ1"/>
<comment type="caution">
    <text evidence="1">The sequence shown here is derived from an EMBL/GenBank/DDBJ whole genome shotgun (WGS) entry which is preliminary data.</text>
</comment>
<dbReference type="RefSeq" id="WP_184666524.1">
    <property type="nucleotide sequence ID" value="NZ_BAABAI010000034.1"/>
</dbReference>
<gene>
    <name evidence="1" type="ORF">F4559_001138</name>
</gene>
<proteinExistence type="predicted"/>
<evidence type="ECO:0000313" key="1">
    <source>
        <dbReference type="EMBL" id="MBB4963779.1"/>
    </source>
</evidence>
<dbReference type="Proteomes" id="UP000542674">
    <property type="component" value="Unassembled WGS sequence"/>
</dbReference>